<dbReference type="GO" id="GO:0016874">
    <property type="term" value="F:ligase activity"/>
    <property type="evidence" value="ECO:0007669"/>
    <property type="project" value="UniProtKB-KW"/>
</dbReference>
<reference evidence="1 2" key="1">
    <citation type="journal article" date="2015" name="Stand. Genomic Sci.">
        <title>Genomic Encyclopedia of Bacterial and Archaeal Type Strains, Phase III: the genomes of soil and plant-associated and newly described type strains.</title>
        <authorList>
            <person name="Whitman W.B."/>
            <person name="Woyke T."/>
            <person name="Klenk H.P."/>
            <person name="Zhou Y."/>
            <person name="Lilburn T.G."/>
            <person name="Beck B.J."/>
            <person name="De Vos P."/>
            <person name="Vandamme P."/>
            <person name="Eisen J.A."/>
            <person name="Garrity G."/>
            <person name="Hugenholtz P."/>
            <person name="Kyrpides N.C."/>
        </authorList>
    </citation>
    <scope>NUCLEOTIDE SEQUENCE [LARGE SCALE GENOMIC DNA]</scope>
    <source>
        <strain evidence="1 2">CGMCC 1.7271</strain>
    </source>
</reference>
<organism evidence="1 2">
    <name type="scientific">Lacibacter cauensis</name>
    <dbReference type="NCBI Taxonomy" id="510947"/>
    <lineage>
        <taxon>Bacteria</taxon>
        <taxon>Pseudomonadati</taxon>
        <taxon>Bacteroidota</taxon>
        <taxon>Chitinophagia</taxon>
        <taxon>Chitinophagales</taxon>
        <taxon>Chitinophagaceae</taxon>
        <taxon>Lacibacter</taxon>
    </lineage>
</organism>
<dbReference type="Gene3D" id="3.90.1140.10">
    <property type="entry name" value="Cyclic phosphodiesterase"/>
    <property type="match status" value="1"/>
</dbReference>
<dbReference type="SUPFAM" id="SSF55144">
    <property type="entry name" value="LigT-like"/>
    <property type="match status" value="1"/>
</dbReference>
<proteinExistence type="predicted"/>
<gene>
    <name evidence="1" type="ORF">IQ13_2470</name>
</gene>
<dbReference type="Pfam" id="PF13563">
    <property type="entry name" value="2_5_RNA_ligase2"/>
    <property type="match status" value="1"/>
</dbReference>
<sequence length="207" mass="24525">MQLQSITTATIPGYRVYEYLFVLSPHEELGNRIVKVKTEFSEKYKNDYAKWGKPHITLANFLQYELMEERLVNRLNMIAMGFHPLKVELRDYGSFPSHTIYINLVSKLPIQSLVKTIRTEAQRLMKLNDDNKPHFILEPHLTIARKLEPWQYEKGWLEYSHKHFTGRFIADGMLLLKRPLNEQRYQIVRRLEFQNLAVTTKQGDLFG</sequence>
<evidence type="ECO:0000313" key="2">
    <source>
        <dbReference type="Proteomes" id="UP000316167"/>
    </source>
</evidence>
<evidence type="ECO:0000313" key="1">
    <source>
        <dbReference type="EMBL" id="TWI81452.1"/>
    </source>
</evidence>
<keyword evidence="2" id="KW-1185">Reference proteome</keyword>
<dbReference type="Proteomes" id="UP000316167">
    <property type="component" value="Unassembled WGS sequence"/>
</dbReference>
<keyword evidence="1" id="KW-0436">Ligase</keyword>
<dbReference type="InterPro" id="IPR009097">
    <property type="entry name" value="Cyclic_Pdiesterase"/>
</dbReference>
<dbReference type="RefSeq" id="WP_144886650.1">
    <property type="nucleotide sequence ID" value="NZ_VLLE01000004.1"/>
</dbReference>
<dbReference type="PANTHER" id="PTHR40037:SF1">
    <property type="entry name" value="PHOSPHOESTERASE SAOUHSC_00951-RELATED"/>
    <property type="match status" value="1"/>
</dbReference>
<protein>
    <submittedName>
        <fullName evidence="1">2'-5' RNA ligase</fullName>
    </submittedName>
</protein>
<accession>A0A562SJS0</accession>
<dbReference type="InterPro" id="IPR050580">
    <property type="entry name" value="2H_phosphoesterase_YjcG-like"/>
</dbReference>
<name>A0A562SJS0_9BACT</name>
<comment type="caution">
    <text evidence="1">The sequence shown here is derived from an EMBL/GenBank/DDBJ whole genome shotgun (WGS) entry which is preliminary data.</text>
</comment>
<dbReference type="OrthoDB" id="1951600at2"/>
<dbReference type="PANTHER" id="PTHR40037">
    <property type="entry name" value="PHOSPHOESTERASE YJCG-RELATED"/>
    <property type="match status" value="1"/>
</dbReference>
<dbReference type="EMBL" id="VLLE01000004">
    <property type="protein sequence ID" value="TWI81452.1"/>
    <property type="molecule type" value="Genomic_DNA"/>
</dbReference>
<dbReference type="AlphaFoldDB" id="A0A562SJS0"/>